<sequence length="334" mass="39463">MNKKIDFVITWVNSKDPKWISSFNLHNKNEKYDDISDVSEERYRDWDNLKYWFRGVEKYAPWVNQVFFITAGHLPSWLNINNEKLTIVKHSEYIDEKFLPTFNSRVIELNLVNIKNLSEKFVLFNDDFFLINPVYPTDFFSSNGLPLDYFVLNAESGGSLSPIVMNNLELINKHINKRKFIFKNISKFINIKYRFHLIKNLLLLPWPNITGFYETHLPQSYLKSTCMQANELFSNDIKRTYKSRFRLKSDVNHYLYRFYALITGRFMPRRPGLLGSYYSISKSNCSNICDVIKNTKNKVIAINDSSEISNFNDCKSMLNNSFSLKFPHKSSFEI</sequence>
<accession>A0A4R3NLN7</accession>
<dbReference type="OrthoDB" id="9776077at2"/>
<dbReference type="GO" id="GO:0016772">
    <property type="term" value="F:transferase activity, transferring phosphorus-containing groups"/>
    <property type="evidence" value="ECO:0007669"/>
    <property type="project" value="InterPro"/>
</dbReference>
<evidence type="ECO:0000313" key="5">
    <source>
        <dbReference type="EMBL" id="TCT30368.1"/>
    </source>
</evidence>
<evidence type="ECO:0000259" key="4">
    <source>
        <dbReference type="Pfam" id="PF11380"/>
    </source>
</evidence>
<dbReference type="InterPro" id="IPR021520">
    <property type="entry name" value="Stealth_CR2"/>
</dbReference>
<protein>
    <submittedName>
        <fullName evidence="5">Stealth-like protein</fullName>
    </submittedName>
</protein>
<evidence type="ECO:0000256" key="2">
    <source>
        <dbReference type="ARBA" id="ARBA00022679"/>
    </source>
</evidence>
<evidence type="ECO:0000256" key="1">
    <source>
        <dbReference type="ARBA" id="ARBA00007583"/>
    </source>
</evidence>
<dbReference type="EMBL" id="SMAS01000009">
    <property type="protein sequence ID" value="TCT30368.1"/>
    <property type="molecule type" value="Genomic_DNA"/>
</dbReference>
<dbReference type="AlphaFoldDB" id="A0A4R3NLN7"/>
<dbReference type="GO" id="GO:0000271">
    <property type="term" value="P:polysaccharide biosynthetic process"/>
    <property type="evidence" value="ECO:0007669"/>
    <property type="project" value="UniProtKB-KW"/>
</dbReference>
<comment type="caution">
    <text evidence="5">The sequence shown here is derived from an EMBL/GenBank/DDBJ whole genome shotgun (WGS) entry which is preliminary data.</text>
</comment>
<keyword evidence="3" id="KW-0270">Exopolysaccharide synthesis</keyword>
<name>A0A4R3NLN7_9GAMM</name>
<gene>
    <name evidence="5" type="ORF">EC835_109121</name>
</gene>
<comment type="similarity">
    <text evidence="1">Belongs to the stealth family.</text>
</comment>
<evidence type="ECO:0000313" key="6">
    <source>
        <dbReference type="Proteomes" id="UP000295055"/>
    </source>
</evidence>
<organism evidence="5 6">
    <name type="scientific">Providencia alcalifaciens</name>
    <dbReference type="NCBI Taxonomy" id="126385"/>
    <lineage>
        <taxon>Bacteria</taxon>
        <taxon>Pseudomonadati</taxon>
        <taxon>Pseudomonadota</taxon>
        <taxon>Gammaproteobacteria</taxon>
        <taxon>Enterobacterales</taxon>
        <taxon>Morganellaceae</taxon>
        <taxon>Providencia</taxon>
    </lineage>
</organism>
<keyword evidence="2" id="KW-0808">Transferase</keyword>
<feature type="domain" description="Stealth protein CR2 conserved region 2" evidence="4">
    <location>
        <begin position="42"/>
        <end position="145"/>
    </location>
</feature>
<dbReference type="InterPro" id="IPR047141">
    <property type="entry name" value="Stealth"/>
</dbReference>
<evidence type="ECO:0000256" key="3">
    <source>
        <dbReference type="ARBA" id="ARBA00023169"/>
    </source>
</evidence>
<dbReference type="Proteomes" id="UP000295055">
    <property type="component" value="Unassembled WGS sequence"/>
</dbReference>
<dbReference type="RefSeq" id="WP_132497035.1">
    <property type="nucleotide sequence ID" value="NZ_SMAS01000009.1"/>
</dbReference>
<dbReference type="PANTHER" id="PTHR24045">
    <property type="match status" value="1"/>
</dbReference>
<proteinExistence type="inferred from homology"/>
<dbReference type="Pfam" id="PF11380">
    <property type="entry name" value="Stealth_CR2"/>
    <property type="match status" value="1"/>
</dbReference>
<reference evidence="5 6" key="1">
    <citation type="submission" date="2019-03" db="EMBL/GenBank/DDBJ databases">
        <title>Genomic analyses of the natural microbiome of Caenorhabditis elegans.</title>
        <authorList>
            <person name="Samuel B."/>
        </authorList>
    </citation>
    <scope>NUCLEOTIDE SEQUENCE [LARGE SCALE GENOMIC DNA]</scope>
    <source>
        <strain evidence="5 6">JUb102</strain>
    </source>
</reference>
<dbReference type="PANTHER" id="PTHR24045:SF0">
    <property type="entry name" value="N-ACETYLGLUCOSAMINE-1-PHOSPHOTRANSFERASE SUBUNITS ALPHA_BETA"/>
    <property type="match status" value="1"/>
</dbReference>